<dbReference type="InterPro" id="IPR019095">
    <property type="entry name" value="Mediator_Med18"/>
</dbReference>
<dbReference type="PANTHER" id="PTHR13321">
    <property type="entry name" value="MEDIATOR OF RNA POLYMERASE II TRANSCRIPTION, SUBUNIT 18"/>
    <property type="match status" value="1"/>
</dbReference>
<dbReference type="EMBL" id="NAJQ01000008">
    <property type="protein sequence ID" value="TKA83493.1"/>
    <property type="molecule type" value="Genomic_DNA"/>
</dbReference>
<comment type="similarity">
    <text evidence="2 8">Belongs to the Mediator complex subunit 18 family.</text>
</comment>
<sequence>MHEFALHSQIPATRHDQVLQILAGVTASQPTATLEQTLIYRQARLADTGNSKKVPTGRQTTAQTQRLCYHKLVRDLKRPEGEKGLWTFRAEDVPLPGVQSMISRPVTEQIVGEAELERFRQGNGWYKYINQYVASPGHRFVHNNIVIRINRILSVPEGTGALEALDAPVPTLSDCKPVDPSGTYYFEACVRVEDGGNSRLVEQATTELMAFKKQVEGAIDLRVPERLALDTRVKGT</sequence>
<keyword evidence="6 8" id="KW-0539">Nucleus</keyword>
<reference evidence="9 10" key="1">
    <citation type="submission" date="2017-03" db="EMBL/GenBank/DDBJ databases">
        <title>Genomes of endolithic fungi from Antarctica.</title>
        <authorList>
            <person name="Coleine C."/>
            <person name="Masonjones S."/>
            <person name="Stajich J.E."/>
        </authorList>
    </citation>
    <scope>NUCLEOTIDE SEQUENCE [LARGE SCALE GENOMIC DNA]</scope>
    <source>
        <strain evidence="9 10">CCFEE 5184</strain>
    </source>
</reference>
<dbReference type="PANTHER" id="PTHR13321:SF2">
    <property type="entry name" value="MEDIATOR OF RNA POLYMERASE II TRANSCRIPTION SUBUNIT 18"/>
    <property type="match status" value="1"/>
</dbReference>
<keyword evidence="8" id="KW-0010">Activator</keyword>
<dbReference type="STRING" id="329884.A0A4U0Y5H9"/>
<dbReference type="Gene3D" id="2.40.320.10">
    <property type="entry name" value="Hypothetical Protein Pfu-838710-001"/>
    <property type="match status" value="1"/>
</dbReference>
<comment type="function">
    <text evidence="8">Component of the Mediator complex, a coactivator involved in the regulated transcription of nearly all RNA polymerase II-dependent genes. Mediator functions as a bridge to convey information from gene-specific regulatory proteins to the basal RNA polymerase II transcription machinery. Mediator is recruited to promoters by direct interactions with regulatory proteins and serves as a scaffold for the assembly of a functional preinitiation complex with RNA polymerase II and the general transcription factors.</text>
</comment>
<comment type="subunit">
    <text evidence="8">Component of the Mediator complex.</text>
</comment>
<evidence type="ECO:0000313" key="10">
    <source>
        <dbReference type="Proteomes" id="UP000309340"/>
    </source>
</evidence>
<dbReference type="GO" id="GO:0003712">
    <property type="term" value="F:transcription coregulator activity"/>
    <property type="evidence" value="ECO:0007669"/>
    <property type="project" value="InterPro"/>
</dbReference>
<gene>
    <name evidence="8" type="primary">MED18</name>
    <name evidence="9" type="ORF">B0A55_00581</name>
</gene>
<evidence type="ECO:0000256" key="7">
    <source>
        <dbReference type="ARBA" id="ARBA00032012"/>
    </source>
</evidence>
<dbReference type="AlphaFoldDB" id="A0A4U0Y5H9"/>
<keyword evidence="4 8" id="KW-0805">Transcription regulation</keyword>
<keyword evidence="10" id="KW-1185">Reference proteome</keyword>
<protein>
    <recommendedName>
        <fullName evidence="3 8">Mediator of RNA polymerase II transcription subunit 18</fullName>
    </recommendedName>
    <alternativeName>
        <fullName evidence="7 8">Mediator complex subunit 18</fullName>
    </alternativeName>
</protein>
<dbReference type="OrthoDB" id="5348092at2759"/>
<evidence type="ECO:0000256" key="4">
    <source>
        <dbReference type="ARBA" id="ARBA00023015"/>
    </source>
</evidence>
<dbReference type="GO" id="GO:0006357">
    <property type="term" value="P:regulation of transcription by RNA polymerase II"/>
    <property type="evidence" value="ECO:0007669"/>
    <property type="project" value="InterPro"/>
</dbReference>
<dbReference type="GO" id="GO:0006369">
    <property type="term" value="P:termination of RNA polymerase II transcription"/>
    <property type="evidence" value="ECO:0007669"/>
    <property type="project" value="TreeGrafter"/>
</dbReference>
<evidence type="ECO:0000256" key="8">
    <source>
        <dbReference type="RuleBase" id="RU364150"/>
    </source>
</evidence>
<evidence type="ECO:0000256" key="6">
    <source>
        <dbReference type="ARBA" id="ARBA00023242"/>
    </source>
</evidence>
<name>A0A4U0Y5H9_9PEZI</name>
<evidence type="ECO:0000256" key="1">
    <source>
        <dbReference type="ARBA" id="ARBA00004123"/>
    </source>
</evidence>
<accession>A0A4U0Y5H9</accession>
<dbReference type="Proteomes" id="UP000309340">
    <property type="component" value="Unassembled WGS sequence"/>
</dbReference>
<dbReference type="GO" id="GO:0016592">
    <property type="term" value="C:mediator complex"/>
    <property type="evidence" value="ECO:0007669"/>
    <property type="project" value="InterPro"/>
</dbReference>
<proteinExistence type="inferred from homology"/>
<comment type="subcellular location">
    <subcellularLocation>
        <location evidence="1 8">Nucleus</location>
    </subcellularLocation>
</comment>
<keyword evidence="5 8" id="KW-0804">Transcription</keyword>
<organism evidence="9 10">
    <name type="scientific">Friedmanniomyces simplex</name>
    <dbReference type="NCBI Taxonomy" id="329884"/>
    <lineage>
        <taxon>Eukaryota</taxon>
        <taxon>Fungi</taxon>
        <taxon>Dikarya</taxon>
        <taxon>Ascomycota</taxon>
        <taxon>Pezizomycotina</taxon>
        <taxon>Dothideomycetes</taxon>
        <taxon>Dothideomycetidae</taxon>
        <taxon>Mycosphaerellales</taxon>
        <taxon>Teratosphaeriaceae</taxon>
        <taxon>Friedmanniomyces</taxon>
    </lineage>
</organism>
<evidence type="ECO:0000256" key="3">
    <source>
        <dbReference type="ARBA" id="ARBA00019612"/>
    </source>
</evidence>
<dbReference type="GO" id="GO:0070847">
    <property type="term" value="C:core mediator complex"/>
    <property type="evidence" value="ECO:0007669"/>
    <property type="project" value="TreeGrafter"/>
</dbReference>
<comment type="caution">
    <text evidence="9">The sequence shown here is derived from an EMBL/GenBank/DDBJ whole genome shotgun (WGS) entry which is preliminary data.</text>
</comment>
<evidence type="ECO:0000256" key="5">
    <source>
        <dbReference type="ARBA" id="ARBA00023163"/>
    </source>
</evidence>
<evidence type="ECO:0000256" key="2">
    <source>
        <dbReference type="ARBA" id="ARBA00009814"/>
    </source>
</evidence>
<dbReference type="Pfam" id="PF09637">
    <property type="entry name" value="Med18"/>
    <property type="match status" value="1"/>
</dbReference>
<evidence type="ECO:0000313" key="9">
    <source>
        <dbReference type="EMBL" id="TKA83493.1"/>
    </source>
</evidence>